<dbReference type="Gene3D" id="1.10.357.10">
    <property type="entry name" value="Tetracycline Repressor, domain 2"/>
    <property type="match status" value="1"/>
</dbReference>
<sequence length="202" mass="22325">MARRGDVLHEHILDVAKQVFLELGYERASMDVVATRAATSKRSLYAHFPTKEALFGACIERLHTLFEGRLSVPSHYADEPFEAVVRYCARFRQLLAYAPIVRICRMGVTEAERLPDASAALYASYVGVAVSALAAHLVQRCEVPEEEVTTRAERLVGATVFGFWSRALFGLEVLRDDMPDAAALAADVDLDVVRTVVRAELG</sequence>
<organism evidence="6 7">
    <name type="scientific">Microlunatus sagamiharensis</name>
    <dbReference type="NCBI Taxonomy" id="546874"/>
    <lineage>
        <taxon>Bacteria</taxon>
        <taxon>Bacillati</taxon>
        <taxon>Actinomycetota</taxon>
        <taxon>Actinomycetes</taxon>
        <taxon>Propionibacteriales</taxon>
        <taxon>Propionibacteriaceae</taxon>
        <taxon>Microlunatus</taxon>
    </lineage>
</organism>
<evidence type="ECO:0000313" key="6">
    <source>
        <dbReference type="EMBL" id="SDU81262.1"/>
    </source>
</evidence>
<keyword evidence="7" id="KW-1185">Reference proteome</keyword>
<keyword evidence="1" id="KW-0805">Transcription regulation</keyword>
<evidence type="ECO:0000256" key="1">
    <source>
        <dbReference type="ARBA" id="ARBA00023015"/>
    </source>
</evidence>
<dbReference type="PANTHER" id="PTHR30055">
    <property type="entry name" value="HTH-TYPE TRANSCRIPTIONAL REGULATOR RUTR"/>
    <property type="match status" value="1"/>
</dbReference>
<dbReference type="GO" id="GO:0045892">
    <property type="term" value="P:negative regulation of DNA-templated transcription"/>
    <property type="evidence" value="ECO:0007669"/>
    <property type="project" value="UniProtKB-ARBA"/>
</dbReference>
<dbReference type="Pfam" id="PF00440">
    <property type="entry name" value="TetR_N"/>
    <property type="match status" value="1"/>
</dbReference>
<dbReference type="InterPro" id="IPR009057">
    <property type="entry name" value="Homeodomain-like_sf"/>
</dbReference>
<accession>A0A1H2LK77</accession>
<dbReference type="OrthoDB" id="9805134at2"/>
<dbReference type="RefSeq" id="WP_157719718.1">
    <property type="nucleotide sequence ID" value="NZ_LT629799.1"/>
</dbReference>
<dbReference type="PRINTS" id="PR00455">
    <property type="entry name" value="HTHTETR"/>
</dbReference>
<reference evidence="7" key="1">
    <citation type="submission" date="2016-10" db="EMBL/GenBank/DDBJ databases">
        <authorList>
            <person name="Varghese N."/>
            <person name="Submissions S."/>
        </authorList>
    </citation>
    <scope>NUCLEOTIDE SEQUENCE [LARGE SCALE GENOMIC DNA]</scope>
    <source>
        <strain evidence="7">DSM 21743</strain>
    </source>
</reference>
<dbReference type="EMBL" id="LT629799">
    <property type="protein sequence ID" value="SDU81262.1"/>
    <property type="molecule type" value="Genomic_DNA"/>
</dbReference>
<keyword evidence="3" id="KW-0804">Transcription</keyword>
<name>A0A1H2LK77_9ACTN</name>
<proteinExistence type="predicted"/>
<dbReference type="SUPFAM" id="SSF46689">
    <property type="entry name" value="Homeodomain-like"/>
    <property type="match status" value="1"/>
</dbReference>
<evidence type="ECO:0000256" key="2">
    <source>
        <dbReference type="ARBA" id="ARBA00023125"/>
    </source>
</evidence>
<dbReference type="STRING" id="546874.SAMN04488544_0357"/>
<evidence type="ECO:0000313" key="7">
    <source>
        <dbReference type="Proteomes" id="UP000198825"/>
    </source>
</evidence>
<keyword evidence="2 4" id="KW-0238">DNA-binding</keyword>
<dbReference type="Proteomes" id="UP000198825">
    <property type="component" value="Chromosome I"/>
</dbReference>
<gene>
    <name evidence="6" type="ORF">SAMN04488544_0357</name>
</gene>
<dbReference type="InterPro" id="IPR001647">
    <property type="entry name" value="HTH_TetR"/>
</dbReference>
<evidence type="ECO:0000256" key="4">
    <source>
        <dbReference type="PROSITE-ProRule" id="PRU00335"/>
    </source>
</evidence>
<dbReference type="GO" id="GO:0000976">
    <property type="term" value="F:transcription cis-regulatory region binding"/>
    <property type="evidence" value="ECO:0007669"/>
    <property type="project" value="TreeGrafter"/>
</dbReference>
<feature type="domain" description="HTH tetR-type" evidence="5">
    <location>
        <begin position="6"/>
        <end position="66"/>
    </location>
</feature>
<dbReference type="InterPro" id="IPR050109">
    <property type="entry name" value="HTH-type_TetR-like_transc_reg"/>
</dbReference>
<dbReference type="GO" id="GO:0003700">
    <property type="term" value="F:DNA-binding transcription factor activity"/>
    <property type="evidence" value="ECO:0007669"/>
    <property type="project" value="TreeGrafter"/>
</dbReference>
<dbReference type="PROSITE" id="PS50977">
    <property type="entry name" value="HTH_TETR_2"/>
    <property type="match status" value="1"/>
</dbReference>
<evidence type="ECO:0000256" key="3">
    <source>
        <dbReference type="ARBA" id="ARBA00023163"/>
    </source>
</evidence>
<protein>
    <submittedName>
        <fullName evidence="6">DNA-binding transcriptional regulator, AcrR family</fullName>
    </submittedName>
</protein>
<dbReference type="FunFam" id="1.10.10.60:FF:000141">
    <property type="entry name" value="TetR family transcriptional regulator"/>
    <property type="match status" value="1"/>
</dbReference>
<feature type="DNA-binding region" description="H-T-H motif" evidence="4">
    <location>
        <begin position="29"/>
        <end position="48"/>
    </location>
</feature>
<evidence type="ECO:0000259" key="5">
    <source>
        <dbReference type="PROSITE" id="PS50977"/>
    </source>
</evidence>
<dbReference type="AlphaFoldDB" id="A0A1H2LK77"/>
<dbReference type="PANTHER" id="PTHR30055:SF234">
    <property type="entry name" value="HTH-TYPE TRANSCRIPTIONAL REGULATOR BETI"/>
    <property type="match status" value="1"/>
</dbReference>